<feature type="transmembrane region" description="Helical" evidence="15">
    <location>
        <begin position="1360"/>
        <end position="1376"/>
    </location>
</feature>
<organism evidence="18 19">
    <name type="scientific">Podarcis lilfordi</name>
    <name type="common">Lilford's wall lizard</name>
    <dbReference type="NCBI Taxonomy" id="74358"/>
    <lineage>
        <taxon>Eukaryota</taxon>
        <taxon>Metazoa</taxon>
        <taxon>Chordata</taxon>
        <taxon>Craniata</taxon>
        <taxon>Vertebrata</taxon>
        <taxon>Euteleostomi</taxon>
        <taxon>Lepidosauria</taxon>
        <taxon>Squamata</taxon>
        <taxon>Bifurcata</taxon>
        <taxon>Unidentata</taxon>
        <taxon>Episquamata</taxon>
        <taxon>Laterata</taxon>
        <taxon>Lacertibaenia</taxon>
        <taxon>Lacertidae</taxon>
        <taxon>Podarcis</taxon>
    </lineage>
</organism>
<dbReference type="FunFam" id="2.10.50.30:FF:000004">
    <property type="entry name" value="Taste receptor type 1 member 3-like protein"/>
    <property type="match status" value="1"/>
</dbReference>
<dbReference type="PRINTS" id="PR00592">
    <property type="entry name" value="CASENSINGR"/>
</dbReference>
<evidence type="ECO:0000256" key="15">
    <source>
        <dbReference type="SAM" id="Phobius"/>
    </source>
</evidence>
<comment type="similarity">
    <text evidence="11">Belongs to the G-protein coupled receptor 3 family. TAS1R subfamily.</text>
</comment>
<keyword evidence="9" id="KW-0325">Glycoprotein</keyword>
<evidence type="ECO:0000256" key="2">
    <source>
        <dbReference type="ARBA" id="ARBA00022475"/>
    </source>
</evidence>
<evidence type="ECO:0000256" key="12">
    <source>
        <dbReference type="ARBA" id="ARBA00038762"/>
    </source>
</evidence>
<evidence type="ECO:0000256" key="1">
    <source>
        <dbReference type="ARBA" id="ARBA00004651"/>
    </source>
</evidence>
<feature type="transmembrane region" description="Helical" evidence="15">
    <location>
        <begin position="1480"/>
        <end position="1500"/>
    </location>
</feature>
<dbReference type="Pfam" id="PF00003">
    <property type="entry name" value="7tm_3"/>
    <property type="match status" value="2"/>
</dbReference>
<gene>
    <name evidence="18" type="ORF">PODLI_1B010503</name>
</gene>
<dbReference type="GO" id="GO:0004930">
    <property type="term" value="F:G protein-coupled receptor activity"/>
    <property type="evidence" value="ECO:0007669"/>
    <property type="project" value="UniProtKB-KW"/>
</dbReference>
<dbReference type="Gene3D" id="3.40.50.2300">
    <property type="match status" value="4"/>
</dbReference>
<evidence type="ECO:0000256" key="16">
    <source>
        <dbReference type="SAM" id="SignalP"/>
    </source>
</evidence>
<name>A0AA35KR87_9SAUR</name>
<dbReference type="InterPro" id="IPR017979">
    <property type="entry name" value="GPCR_3_CS"/>
</dbReference>
<dbReference type="GO" id="GO:0033041">
    <property type="term" value="F:sweet taste receptor activity"/>
    <property type="evidence" value="ECO:0007669"/>
    <property type="project" value="TreeGrafter"/>
</dbReference>
<evidence type="ECO:0000256" key="9">
    <source>
        <dbReference type="ARBA" id="ARBA00023180"/>
    </source>
</evidence>
<feature type="transmembrane region" description="Helical" evidence="15">
    <location>
        <begin position="563"/>
        <end position="586"/>
    </location>
</feature>
<dbReference type="PANTHER" id="PTHR24061">
    <property type="entry name" value="CALCIUM-SENSING RECEPTOR-RELATED"/>
    <property type="match status" value="1"/>
</dbReference>
<evidence type="ECO:0000256" key="13">
    <source>
        <dbReference type="ARBA" id="ARBA00040705"/>
    </source>
</evidence>
<dbReference type="PROSITE" id="PS00980">
    <property type="entry name" value="G_PROTEIN_RECEP_F3_2"/>
    <property type="match status" value="1"/>
</dbReference>
<evidence type="ECO:0000256" key="11">
    <source>
        <dbReference type="ARBA" id="ARBA00038492"/>
    </source>
</evidence>
<feature type="domain" description="G-protein coupled receptors family 3 profile" evidence="17">
    <location>
        <begin position="1291"/>
        <end position="1550"/>
    </location>
</feature>
<dbReference type="InterPro" id="IPR001828">
    <property type="entry name" value="ANF_lig-bd_rcpt"/>
</dbReference>
<dbReference type="FunFam" id="3.40.50.2300:FF:000016">
    <property type="entry name" value="Taste 1 receptor member 2"/>
    <property type="match status" value="2"/>
</dbReference>
<dbReference type="InterPro" id="IPR000068">
    <property type="entry name" value="GPCR_3_Ca_sens_rcpt-rel"/>
</dbReference>
<protein>
    <recommendedName>
        <fullName evidence="13">Taste receptor type 1 member 3</fullName>
    </recommendedName>
    <alternativeName>
        <fullName evidence="14">Sweet taste receptor T1R3</fullName>
    </alternativeName>
</protein>
<keyword evidence="10" id="KW-0807">Transducer</keyword>
<dbReference type="PANTHER" id="PTHR24061:SF435">
    <property type="entry name" value="TASTE RECEPTOR TYPE 1 MEMBER 3"/>
    <property type="match status" value="1"/>
</dbReference>
<feature type="signal peptide" evidence="16">
    <location>
        <begin position="1"/>
        <end position="16"/>
    </location>
</feature>
<dbReference type="EMBL" id="OX395133">
    <property type="protein sequence ID" value="CAI5782850.1"/>
    <property type="molecule type" value="Genomic_DNA"/>
</dbReference>
<dbReference type="InterPro" id="IPR028082">
    <property type="entry name" value="Peripla_BP_I"/>
</dbReference>
<evidence type="ECO:0000259" key="17">
    <source>
        <dbReference type="PROSITE" id="PS50259"/>
    </source>
</evidence>
<proteinExistence type="inferred from homology"/>
<feature type="transmembrane region" description="Helical" evidence="15">
    <location>
        <begin position="598"/>
        <end position="621"/>
    </location>
</feature>
<dbReference type="SUPFAM" id="SSF53822">
    <property type="entry name" value="Periplasmic binding protein-like I"/>
    <property type="match status" value="2"/>
</dbReference>
<feature type="transmembrane region" description="Helical" evidence="15">
    <location>
        <begin position="633"/>
        <end position="655"/>
    </location>
</feature>
<keyword evidence="2" id="KW-1003">Cell membrane</keyword>
<feature type="transmembrane region" description="Helical" evidence="15">
    <location>
        <begin position="676"/>
        <end position="696"/>
    </location>
</feature>
<feature type="transmembrane region" description="Helical" evidence="15">
    <location>
        <begin position="1512"/>
        <end position="1537"/>
    </location>
</feature>
<feature type="transmembrane region" description="Helical" evidence="15">
    <location>
        <begin position="1326"/>
        <end position="1348"/>
    </location>
</feature>
<evidence type="ECO:0000313" key="18">
    <source>
        <dbReference type="EMBL" id="CAI5782850.1"/>
    </source>
</evidence>
<dbReference type="Pfam" id="PF01094">
    <property type="entry name" value="ANF_receptor"/>
    <property type="match status" value="2"/>
</dbReference>
<dbReference type="InterPro" id="IPR011500">
    <property type="entry name" value="GPCR_3_9-Cys_dom"/>
</dbReference>
<feature type="transmembrane region" description="Helical" evidence="15">
    <location>
        <begin position="1449"/>
        <end position="1468"/>
    </location>
</feature>
<evidence type="ECO:0000256" key="10">
    <source>
        <dbReference type="ARBA" id="ARBA00023224"/>
    </source>
</evidence>
<reference evidence="18" key="1">
    <citation type="submission" date="2022-12" db="EMBL/GenBank/DDBJ databases">
        <authorList>
            <person name="Alioto T."/>
            <person name="Alioto T."/>
            <person name="Gomez Garrido J."/>
        </authorList>
    </citation>
    <scope>NUCLEOTIDE SEQUENCE</scope>
</reference>
<dbReference type="InterPro" id="IPR038550">
    <property type="entry name" value="GPCR_3_9-Cys_sf"/>
</dbReference>
<evidence type="ECO:0000256" key="5">
    <source>
        <dbReference type="ARBA" id="ARBA00022989"/>
    </source>
</evidence>
<keyword evidence="7 15" id="KW-0472">Membrane</keyword>
<comment type="subunit">
    <text evidence="12">Forms homodimers or heterodimers with TAS1R1 and TAS1R2.</text>
</comment>
<evidence type="ECO:0000256" key="8">
    <source>
        <dbReference type="ARBA" id="ARBA00023170"/>
    </source>
</evidence>
<feature type="transmembrane region" description="Helical" evidence="15">
    <location>
        <begin position="757"/>
        <end position="777"/>
    </location>
</feature>
<feature type="transmembrane region" description="Helical" evidence="15">
    <location>
        <begin position="721"/>
        <end position="745"/>
    </location>
</feature>
<keyword evidence="6" id="KW-0297">G-protein coupled receptor</keyword>
<evidence type="ECO:0000256" key="7">
    <source>
        <dbReference type="ARBA" id="ARBA00023136"/>
    </source>
</evidence>
<keyword evidence="4 16" id="KW-0732">Signal</keyword>
<keyword evidence="8 18" id="KW-0675">Receptor</keyword>
<evidence type="ECO:0000256" key="14">
    <source>
        <dbReference type="ARBA" id="ARBA00042614"/>
    </source>
</evidence>
<keyword evidence="19" id="KW-1185">Reference proteome</keyword>
<feature type="domain" description="G-protein coupled receptors family 3 profile" evidence="17">
    <location>
        <begin position="563"/>
        <end position="776"/>
    </location>
</feature>
<feature type="transmembrane region" description="Helical" evidence="15">
    <location>
        <begin position="1397"/>
        <end position="1419"/>
    </location>
</feature>
<dbReference type="Pfam" id="PF07562">
    <property type="entry name" value="NCD3G"/>
    <property type="match status" value="1"/>
</dbReference>
<evidence type="ECO:0000313" key="19">
    <source>
        <dbReference type="Proteomes" id="UP001178461"/>
    </source>
</evidence>
<dbReference type="Proteomes" id="UP001178461">
    <property type="component" value="Chromosome 8"/>
</dbReference>
<dbReference type="InterPro" id="IPR017978">
    <property type="entry name" value="GPCR_3_C"/>
</dbReference>
<feature type="transmembrane region" description="Helical" evidence="15">
    <location>
        <begin position="1295"/>
        <end position="1314"/>
    </location>
</feature>
<keyword evidence="3 15" id="KW-0812">Transmembrane</keyword>
<dbReference type="Gene3D" id="2.10.50.30">
    <property type="entry name" value="GPCR, family 3, nine cysteines domain"/>
    <property type="match status" value="1"/>
</dbReference>
<dbReference type="PRINTS" id="PR00248">
    <property type="entry name" value="GPCRMGR"/>
</dbReference>
<dbReference type="InterPro" id="IPR000337">
    <property type="entry name" value="GPCR_3"/>
</dbReference>
<keyword evidence="5 15" id="KW-1133">Transmembrane helix</keyword>
<sequence>MSVFFLLSLGLDWARAQSYHCMSSQFRRPGDYILGGLFPFTVLTSNLTERTLPDIYNCDRLYAAGLVWALGMKIAIEEINNSTTLLPGIRLGYDIYDTCMEPVVTLQPSLLFLSRAGTNSIGILCNYTDYQTRVTAVIGPHDSLLSSVTAKLFGFFLIPQISYGATMEPLNNEELYPSFLRTVPSDKRQLEAMVQLLQAFKWNWIAVIGSNDDYGRGGLSLLSSMVASKQICIAFEGLIPAELSNPSLQVKMRQTIQSINESKVNVIVLFASDRPVRAFFKLCLELKLSQKVWLATEAWVMSDVVTSVDKIQAIGTVIGFVIKGGTVPGFEEYIYRLLELTQEDSFCNTSQEEVNKMDSDVLGPQCWQCNYISRRNITAVLKHRQTYAVYTAVYSVAHALHNLLCSQRGTCHKGNIKSWELLDKLKDVHFNISNQLHHFEDYGSINLGYEVIGWRWQDSGIEHITLGNFNTKLNINTSLVQFHTEDGKAPISECLTTCQAGQIRRMKGFHLCCYDCIDCEMGTYRSSPEDTTCTACPTEQWSPGRSTRCYDRSEKYLFWSEPLAIILVALLIFAVTLTCLSGSLFLRNLHTPVVQAAGGAMCLVGLLCLALMCLSCGLYIGKPSPTVCLMQQPSFALCLNPCFSTITAKALQIMLVNDFASSRRGFLHNLIQRRPWAIVALCFLGESALCLGYIYVNPSTPGKNYKLLPTQVLIQCRIKSWAAFAIMHGNNSLLAFTSFLCTFMVQTSPKKYNIARSITFAMLAYFIALIFFIPTYATVGLEYQPAVQAKMALSALLGLLVSIQLNEAKAKSLLTQFSAPGDFVLGGMFAFHSKVQYLSQDVELKTPKCSGFDITGYKRHLSMRFAIDEINNSTSLLPGVKLGYEIHNTCNNPAVANKPTMSFLSKYPNRYGVEVQCDYTNYKPRVVAVVGPGNSELSVLVARFLKFLLIPEISYASSSDKLSDRQLYPSFFRTVPSDRIQVDAMVQLLSKFNWNWVATLVTDDEYGRRALQIFVQLALSKDMCVAYEAILPSDLEESKRKEELSKIADQLQRSNINATVIFAQPSSAEALLRVVLSRGITGKVWIASECWATSPIVAHIPNLARIGTIIGVAIKSGEMPGFGEYVQNVVADPGRDQNSSDTSDGDEQCSDCSSLTLADFSADTDHARFYSTFNTYKAVYVIAHALHQLLQCNATSKWCNMSREVYPWQLLEEVARVNFTINSHLVHFSKSGNPPTGYDLIYWDATTHGNHEFVSFDPHECTPCPREKWSPSQSTTCYDRAFEYLEVTDTLPINMVALTVLAMAQMAVVTGILAKHRGTPAMHFVGGIPTLSIVLSSTCFCSSFYLFVIKPTSMVCKLRQPLFFFSFTISLATLLGKTLQSSGLGWTLKRPKLRKHLMGLCILLNIAIQGLLCLVWYFWNPPSLEESTELEKTILVQCRDSSFPGYSSLLAHDFGLAAVCCLCTFMGNNSDQRNDKAAKSISFAMILILIIWTLFVPTYATSQGKFVSLFQVFAGLASIFAIFGSYYYPVCYILLFAPHMNTDAYFRCLPQNPPADGKPDAPETK</sequence>
<evidence type="ECO:0000256" key="6">
    <source>
        <dbReference type="ARBA" id="ARBA00023040"/>
    </source>
</evidence>
<accession>A0AA35KR87</accession>
<evidence type="ECO:0000256" key="3">
    <source>
        <dbReference type="ARBA" id="ARBA00022692"/>
    </source>
</evidence>
<dbReference type="GO" id="GO:0050917">
    <property type="term" value="P:sensory perception of umami taste"/>
    <property type="evidence" value="ECO:0007669"/>
    <property type="project" value="TreeGrafter"/>
</dbReference>
<dbReference type="GO" id="GO:0005886">
    <property type="term" value="C:plasma membrane"/>
    <property type="evidence" value="ECO:0007669"/>
    <property type="project" value="UniProtKB-SubCell"/>
</dbReference>
<dbReference type="PROSITE" id="PS50259">
    <property type="entry name" value="G_PROTEIN_RECEP_F3_4"/>
    <property type="match status" value="2"/>
</dbReference>
<feature type="chain" id="PRO_5041412795" description="Taste receptor type 1 member 3" evidence="16">
    <location>
        <begin position="17"/>
        <end position="1565"/>
    </location>
</feature>
<comment type="subcellular location">
    <subcellularLocation>
        <location evidence="1">Cell membrane</location>
        <topology evidence="1">Multi-pass membrane protein</topology>
    </subcellularLocation>
</comment>
<evidence type="ECO:0000256" key="4">
    <source>
        <dbReference type="ARBA" id="ARBA00022729"/>
    </source>
</evidence>